<dbReference type="AlphaFoldDB" id="A0A4Q7UJC8"/>
<protein>
    <recommendedName>
        <fullName evidence="3">Excreted virulence factor EspC (Type VII ESX diderm)</fullName>
    </recommendedName>
</protein>
<reference evidence="1 2" key="1">
    <citation type="submission" date="2019-02" db="EMBL/GenBank/DDBJ databases">
        <title>Sequencing the genomes of 1000 actinobacteria strains.</title>
        <authorList>
            <person name="Klenk H.-P."/>
        </authorList>
    </citation>
    <scope>NUCLEOTIDE SEQUENCE [LARGE SCALE GENOMIC DNA]</scope>
    <source>
        <strain evidence="1 2">DSM 45888</strain>
    </source>
</reference>
<keyword evidence="2" id="KW-1185">Reference proteome</keyword>
<gene>
    <name evidence="1" type="ORF">EV382_4896</name>
</gene>
<dbReference type="Proteomes" id="UP000293781">
    <property type="component" value="Unassembled WGS sequence"/>
</dbReference>
<evidence type="ECO:0000313" key="1">
    <source>
        <dbReference type="EMBL" id="RZT81612.1"/>
    </source>
</evidence>
<comment type="caution">
    <text evidence="1">The sequence shown here is derived from an EMBL/GenBank/DDBJ whole genome shotgun (WGS) entry which is preliminary data.</text>
</comment>
<sequence>MARTSSTAGGESVSAGFEVDAEQIRQHARNIEALRARFGAVKDASAHITQDDAAYGLLCGWISGILEGRHTRQDELIAYAEENLALVVKGLGTTADNYANADADSDTTIRKVGSQLDATL</sequence>
<evidence type="ECO:0008006" key="3">
    <source>
        <dbReference type="Google" id="ProtNLM"/>
    </source>
</evidence>
<accession>A0A4Q7UJC8</accession>
<proteinExistence type="predicted"/>
<evidence type="ECO:0000313" key="2">
    <source>
        <dbReference type="Proteomes" id="UP000293781"/>
    </source>
</evidence>
<dbReference type="EMBL" id="SHKK01000001">
    <property type="protein sequence ID" value="RZT81612.1"/>
    <property type="molecule type" value="Genomic_DNA"/>
</dbReference>
<organism evidence="1 2">
    <name type="scientific">Micromonospora violae</name>
    <dbReference type="NCBI Taxonomy" id="1278207"/>
    <lineage>
        <taxon>Bacteria</taxon>
        <taxon>Bacillati</taxon>
        <taxon>Actinomycetota</taxon>
        <taxon>Actinomycetes</taxon>
        <taxon>Micromonosporales</taxon>
        <taxon>Micromonosporaceae</taxon>
        <taxon>Micromonospora</taxon>
    </lineage>
</organism>
<name>A0A4Q7UJC8_9ACTN</name>